<sequence length="495" mass="51402">MIPGGYDWADDMLRVKSMRRRFRDNFGGDAINPTRWEVLSTGSGMTLSVANGTALISTGTTLDDELVLLSRQSFMLPLRAMVALNLSQRIAGQTAWLELTSVTPETGVPDERNIVAWRLDGISATLANYEVGSDAAPRLGTASGVTIPTTAPAGWSVLELEPNSDECYFHGRALDGTGLRANSYARQQQLPDPSALYRLRIRVRNRQIFHGISAVANNGSGAVRITRAAHGYATSDSVTVANVAGVPGANGTFTITVIDASNFDLIGSSFTGAYVNTGWATISRNLAPASNTDLRLQFVSISDYAELTTAITAGRANAVAGQGIGVNVLSAAAPALSVVGGQARNTAGAVPVLAATGYSANPVAVTTARGVDLLATLIGAIVTKPYAIPEADWTYAGPLAGIATGSDTAVQAAGGAGIRRYVTGMQVQNASATATEFQIRDGTTPVWRALLPANLGPTNIDFPTPLRTTANAALNIQALTAGAVVIANLQGFTAP</sequence>
<dbReference type="STRING" id="938405.SAMN02927895_01847"/>
<dbReference type="Proteomes" id="UP000198925">
    <property type="component" value="Unassembled WGS sequence"/>
</dbReference>
<evidence type="ECO:0000313" key="2">
    <source>
        <dbReference type="Proteomes" id="UP000198925"/>
    </source>
</evidence>
<dbReference type="RefSeq" id="WP_090662976.1">
    <property type="nucleotide sequence ID" value="NZ_FMZX01000004.1"/>
</dbReference>
<proteinExistence type="predicted"/>
<keyword evidence="2" id="KW-1185">Reference proteome</keyword>
<gene>
    <name evidence="1" type="ORF">SAMN04487779_100456</name>
</gene>
<dbReference type="AlphaFoldDB" id="A0A1G6RLE8"/>
<dbReference type="EMBL" id="FMZX01000004">
    <property type="protein sequence ID" value="SDD05479.1"/>
    <property type="molecule type" value="Genomic_DNA"/>
</dbReference>
<dbReference type="InterPro" id="IPR023366">
    <property type="entry name" value="ATP_synth_asu-like_sf"/>
</dbReference>
<accession>A0A1G6RLE8</accession>
<name>A0A1G6RLE8_9PROT</name>
<protein>
    <recommendedName>
        <fullName evidence="3">Ubiquitin-activating enzyme E1 FCCH domain-containing protein</fullName>
    </recommendedName>
</protein>
<dbReference type="Gene3D" id="2.40.30.20">
    <property type="match status" value="1"/>
</dbReference>
<evidence type="ECO:0008006" key="3">
    <source>
        <dbReference type="Google" id="ProtNLM"/>
    </source>
</evidence>
<organism evidence="1 2">
    <name type="scientific">Belnapia rosea</name>
    <dbReference type="NCBI Taxonomy" id="938405"/>
    <lineage>
        <taxon>Bacteria</taxon>
        <taxon>Pseudomonadati</taxon>
        <taxon>Pseudomonadota</taxon>
        <taxon>Alphaproteobacteria</taxon>
        <taxon>Acetobacterales</taxon>
        <taxon>Roseomonadaceae</taxon>
        <taxon>Belnapia</taxon>
    </lineage>
</organism>
<reference evidence="1 2" key="1">
    <citation type="submission" date="2016-10" db="EMBL/GenBank/DDBJ databases">
        <authorList>
            <person name="de Groot N.N."/>
        </authorList>
    </citation>
    <scope>NUCLEOTIDE SEQUENCE [LARGE SCALE GENOMIC DNA]</scope>
    <source>
        <strain evidence="1 2">CPCC 100156</strain>
    </source>
</reference>
<evidence type="ECO:0000313" key="1">
    <source>
        <dbReference type="EMBL" id="SDD05479.1"/>
    </source>
</evidence>